<protein>
    <submittedName>
        <fullName evidence="1">Uncharacterized protein</fullName>
    </submittedName>
</protein>
<name>A0ABY6LPQ3_9ARAC</name>
<dbReference type="Proteomes" id="UP001235939">
    <property type="component" value="Chromosome 23"/>
</dbReference>
<reference evidence="1 2" key="1">
    <citation type="submission" date="2022-03" db="EMBL/GenBank/DDBJ databases">
        <title>A chromosomal length assembly of Cordylochernes scorpioides.</title>
        <authorList>
            <person name="Zeh D."/>
            <person name="Zeh J."/>
        </authorList>
    </citation>
    <scope>NUCLEOTIDE SEQUENCE [LARGE SCALE GENOMIC DNA]</scope>
    <source>
        <strain evidence="1">IN4F17</strain>
        <tissue evidence="1">Whole Body</tissue>
    </source>
</reference>
<proteinExistence type="predicted"/>
<sequence length="111" mass="12972">MKQDQERTGRCKQVSRCKKMKKMINMWVQLKRRFCQKEPTQTSTSHDEEGGCLFFFLISTLGEVECVCLYARMAKLSSSRPDPKIQARKSRGRPRTLKASMMRGLIRLQLQ</sequence>
<accession>A0ABY6LPQ3</accession>
<gene>
    <name evidence="1" type="ORF">LAZ67_23000123</name>
</gene>
<keyword evidence="2" id="KW-1185">Reference proteome</keyword>
<evidence type="ECO:0000313" key="2">
    <source>
        <dbReference type="Proteomes" id="UP001235939"/>
    </source>
</evidence>
<organism evidence="1 2">
    <name type="scientific">Cordylochernes scorpioides</name>
    <dbReference type="NCBI Taxonomy" id="51811"/>
    <lineage>
        <taxon>Eukaryota</taxon>
        <taxon>Metazoa</taxon>
        <taxon>Ecdysozoa</taxon>
        <taxon>Arthropoda</taxon>
        <taxon>Chelicerata</taxon>
        <taxon>Arachnida</taxon>
        <taxon>Pseudoscorpiones</taxon>
        <taxon>Cheliferoidea</taxon>
        <taxon>Chernetidae</taxon>
        <taxon>Cordylochernes</taxon>
    </lineage>
</organism>
<dbReference type="EMBL" id="CP092885">
    <property type="protein sequence ID" value="UYV83189.1"/>
    <property type="molecule type" value="Genomic_DNA"/>
</dbReference>
<evidence type="ECO:0000313" key="1">
    <source>
        <dbReference type="EMBL" id="UYV83189.1"/>
    </source>
</evidence>